<accession>X0T7F9</accession>
<reference evidence="1" key="1">
    <citation type="journal article" date="2014" name="Front. Microbiol.">
        <title>High frequency of phylogenetically diverse reductive dehalogenase-homologous genes in deep subseafloor sedimentary metagenomes.</title>
        <authorList>
            <person name="Kawai M."/>
            <person name="Futagami T."/>
            <person name="Toyoda A."/>
            <person name="Takaki Y."/>
            <person name="Nishi S."/>
            <person name="Hori S."/>
            <person name="Arai W."/>
            <person name="Tsubouchi T."/>
            <person name="Morono Y."/>
            <person name="Uchiyama I."/>
            <person name="Ito T."/>
            <person name="Fujiyama A."/>
            <person name="Inagaki F."/>
            <person name="Takami H."/>
        </authorList>
    </citation>
    <scope>NUCLEOTIDE SEQUENCE</scope>
    <source>
        <strain evidence="1">Expedition CK06-06</strain>
    </source>
</reference>
<organism evidence="1">
    <name type="scientific">marine sediment metagenome</name>
    <dbReference type="NCBI Taxonomy" id="412755"/>
    <lineage>
        <taxon>unclassified sequences</taxon>
        <taxon>metagenomes</taxon>
        <taxon>ecological metagenomes</taxon>
    </lineage>
</organism>
<evidence type="ECO:0000313" key="1">
    <source>
        <dbReference type="EMBL" id="GAF89144.1"/>
    </source>
</evidence>
<feature type="non-terminal residue" evidence="1">
    <location>
        <position position="1"/>
    </location>
</feature>
<name>X0T7F9_9ZZZZ</name>
<gene>
    <name evidence="1" type="ORF">S01H1_31270</name>
</gene>
<protein>
    <submittedName>
        <fullName evidence="1">Uncharacterized protein</fullName>
    </submittedName>
</protein>
<dbReference type="AlphaFoldDB" id="X0T7F9"/>
<dbReference type="EMBL" id="BARS01019282">
    <property type="protein sequence ID" value="GAF89144.1"/>
    <property type="molecule type" value="Genomic_DNA"/>
</dbReference>
<sequence>IYHRYCHMLNATRPYLLRGKVEENFGAITMTVNWIGFLDK</sequence>
<comment type="caution">
    <text evidence="1">The sequence shown here is derived from an EMBL/GenBank/DDBJ whole genome shotgun (WGS) entry which is preliminary data.</text>
</comment>
<proteinExistence type="predicted"/>